<evidence type="ECO:0000256" key="3">
    <source>
        <dbReference type="ARBA" id="ARBA00022691"/>
    </source>
</evidence>
<comment type="caution">
    <text evidence="8">The sequence shown here is derived from an EMBL/GenBank/DDBJ whole genome shotgun (WGS) entry which is preliminary data.</text>
</comment>
<dbReference type="PANTHER" id="PTHR43787:SF3">
    <property type="entry name" value="ARYLSULFATASE REGULATORY PROTEIN"/>
    <property type="match status" value="1"/>
</dbReference>
<evidence type="ECO:0000256" key="5">
    <source>
        <dbReference type="ARBA" id="ARBA00023004"/>
    </source>
</evidence>
<dbReference type="Proteomes" id="UP000265489">
    <property type="component" value="Unassembled WGS sequence"/>
</dbReference>
<dbReference type="InterPro" id="IPR013785">
    <property type="entry name" value="Aldolase_TIM"/>
</dbReference>
<keyword evidence="4" id="KW-0479">Metal-binding</keyword>
<dbReference type="InterPro" id="IPR023867">
    <property type="entry name" value="Sulphatase_maturase_rSAM"/>
</dbReference>
<dbReference type="InterPro" id="IPR058240">
    <property type="entry name" value="rSAM_sf"/>
</dbReference>
<dbReference type="AlphaFoldDB" id="A0A395W7F1"/>
<dbReference type="Gene3D" id="3.20.20.70">
    <property type="entry name" value="Aldolase class I"/>
    <property type="match status" value="1"/>
</dbReference>
<evidence type="ECO:0000256" key="2">
    <source>
        <dbReference type="ARBA" id="ARBA00022485"/>
    </source>
</evidence>
<feature type="domain" description="Radical SAM core" evidence="7">
    <location>
        <begin position="82"/>
        <end position="313"/>
    </location>
</feature>
<protein>
    <submittedName>
        <fullName evidence="8">Radical SAM protein</fullName>
    </submittedName>
</protein>
<evidence type="ECO:0000256" key="4">
    <source>
        <dbReference type="ARBA" id="ARBA00022723"/>
    </source>
</evidence>
<dbReference type="InterPro" id="IPR023885">
    <property type="entry name" value="4Fe4S-binding_SPASM_dom"/>
</dbReference>
<sequence length="442" mass="51392">MKKASRYNHFIMHNNSVIAYNARTNALAELEKEIYESFKKCSSNHFKGMDTSLLDSLEYGGFIVDEDINELDIVKHNMYLSRFSTQQLGLTIAPTSNCNFRCPYCYEKDVLRSSKMNDETANGIVNLVRNNANTINMLGVTWYGGEPLLEVNRIENLTKAFKEICNKNNVKYQANIVTNGYLLDKKMILRLIDLDITSIQITLDGTKEYHDQTRYLIGKKPTFDTIIKNLLSCNDIRKEINDFPKITIRMNINRANYEGCEKLLILLHKNKIDEFIDFYPAIVTDPDDIDFKEVYTVEEFEKIKKEVELKKNKIEWRCENTPQYPDLKGNWCVCDMYNSFVIDSDGEIYKCWELMGNKNNSIGNISDHKSINYNSDYYKNLLEDPTINDTCSNCDILPICNGGGCTIYRKNHKYKPTCKFYKDTLIKQVIDTFDNLQDNIDR</sequence>
<dbReference type="UniPathway" id="UPA00782"/>
<proteinExistence type="predicted"/>
<evidence type="ECO:0000313" key="8">
    <source>
        <dbReference type="EMBL" id="RGU90738.1"/>
    </source>
</evidence>
<keyword evidence="3" id="KW-0949">S-adenosyl-L-methionine</keyword>
<name>A0A395W7F1_9FIRM</name>
<dbReference type="Pfam" id="PF04055">
    <property type="entry name" value="Radical_SAM"/>
    <property type="match status" value="1"/>
</dbReference>
<reference evidence="8 9" key="1">
    <citation type="submission" date="2018-08" db="EMBL/GenBank/DDBJ databases">
        <title>A genome reference for cultivated species of the human gut microbiota.</title>
        <authorList>
            <person name="Zou Y."/>
            <person name="Xue W."/>
            <person name="Luo G."/>
        </authorList>
    </citation>
    <scope>NUCLEOTIDE SEQUENCE [LARGE SCALE GENOMIC DNA]</scope>
    <source>
        <strain evidence="8 9">AF15-20</strain>
    </source>
</reference>
<dbReference type="SFLD" id="SFLDS00029">
    <property type="entry name" value="Radical_SAM"/>
    <property type="match status" value="1"/>
</dbReference>
<dbReference type="InterPro" id="IPR007197">
    <property type="entry name" value="rSAM"/>
</dbReference>
<dbReference type="SFLD" id="SFLDG01386">
    <property type="entry name" value="main_SPASM_domain-containing"/>
    <property type="match status" value="1"/>
</dbReference>
<dbReference type="SFLD" id="SFLDG01067">
    <property type="entry name" value="SPASM/twitch_domain_containing"/>
    <property type="match status" value="1"/>
</dbReference>
<dbReference type="PANTHER" id="PTHR43787">
    <property type="entry name" value="FEMO COFACTOR BIOSYNTHESIS PROTEIN NIFB-RELATED"/>
    <property type="match status" value="1"/>
</dbReference>
<dbReference type="CDD" id="cd01335">
    <property type="entry name" value="Radical_SAM"/>
    <property type="match status" value="1"/>
</dbReference>
<dbReference type="GO" id="GO:0046872">
    <property type="term" value="F:metal ion binding"/>
    <property type="evidence" value="ECO:0007669"/>
    <property type="project" value="UniProtKB-KW"/>
</dbReference>
<dbReference type="EMBL" id="QRYQ01000015">
    <property type="protein sequence ID" value="RGU90738.1"/>
    <property type="molecule type" value="Genomic_DNA"/>
</dbReference>
<dbReference type="GO" id="GO:0016491">
    <property type="term" value="F:oxidoreductase activity"/>
    <property type="evidence" value="ECO:0007669"/>
    <property type="project" value="InterPro"/>
</dbReference>
<dbReference type="PROSITE" id="PS51918">
    <property type="entry name" value="RADICAL_SAM"/>
    <property type="match status" value="1"/>
</dbReference>
<keyword evidence="2" id="KW-0004">4Fe-4S</keyword>
<keyword evidence="5" id="KW-0408">Iron</keyword>
<accession>A0A395W7F1</accession>
<evidence type="ECO:0000256" key="1">
    <source>
        <dbReference type="ARBA" id="ARBA00001966"/>
    </source>
</evidence>
<comment type="cofactor">
    <cofactor evidence="1">
        <name>[4Fe-4S] cluster</name>
        <dbReference type="ChEBI" id="CHEBI:49883"/>
    </cofactor>
</comment>
<evidence type="ECO:0000256" key="6">
    <source>
        <dbReference type="ARBA" id="ARBA00023014"/>
    </source>
</evidence>
<evidence type="ECO:0000313" key="9">
    <source>
        <dbReference type="Proteomes" id="UP000265489"/>
    </source>
</evidence>
<dbReference type="NCBIfam" id="TIGR04085">
    <property type="entry name" value="rSAM_more_4Fe4S"/>
    <property type="match status" value="1"/>
</dbReference>
<dbReference type="RefSeq" id="WP_118325398.1">
    <property type="nucleotide sequence ID" value="NZ_QRYH01000014.1"/>
</dbReference>
<dbReference type="GO" id="GO:0051539">
    <property type="term" value="F:4 iron, 4 sulfur cluster binding"/>
    <property type="evidence" value="ECO:0007669"/>
    <property type="project" value="UniProtKB-KW"/>
</dbReference>
<organism evidence="8 9">
    <name type="scientific">Holdemanella biformis</name>
    <dbReference type="NCBI Taxonomy" id="1735"/>
    <lineage>
        <taxon>Bacteria</taxon>
        <taxon>Bacillati</taxon>
        <taxon>Bacillota</taxon>
        <taxon>Erysipelotrichia</taxon>
        <taxon>Erysipelotrichales</taxon>
        <taxon>Erysipelotrichaceae</taxon>
        <taxon>Holdemanella</taxon>
    </lineage>
</organism>
<dbReference type="GeneID" id="66579826"/>
<dbReference type="SFLD" id="SFLDG01384">
    <property type="entry name" value="thioether_bond_formation_requi"/>
    <property type="match status" value="1"/>
</dbReference>
<keyword evidence="6" id="KW-0411">Iron-sulfur</keyword>
<dbReference type="SUPFAM" id="SSF102114">
    <property type="entry name" value="Radical SAM enzymes"/>
    <property type="match status" value="1"/>
</dbReference>
<gene>
    <name evidence="8" type="ORF">DWW32_08050</name>
</gene>
<evidence type="ECO:0000259" key="7">
    <source>
        <dbReference type="PROSITE" id="PS51918"/>
    </source>
</evidence>